<gene>
    <name evidence="1" type="ORF">LCGC14_2202470</name>
</gene>
<organism evidence="1">
    <name type="scientific">marine sediment metagenome</name>
    <dbReference type="NCBI Taxonomy" id="412755"/>
    <lineage>
        <taxon>unclassified sequences</taxon>
        <taxon>metagenomes</taxon>
        <taxon>ecological metagenomes</taxon>
    </lineage>
</organism>
<proteinExistence type="predicted"/>
<protein>
    <submittedName>
        <fullName evidence="1">Uncharacterized protein</fullName>
    </submittedName>
</protein>
<sequence>MKTIDKGTLPCRFASHFSDSVPMPFGSGNCSMPGFECDYDGEIEIPDEMICSEDSKCPAYQPVDTFICKKHVPNTRYYDFCPTCMDKMERAHEEA</sequence>
<reference evidence="1" key="1">
    <citation type="journal article" date="2015" name="Nature">
        <title>Complex archaea that bridge the gap between prokaryotes and eukaryotes.</title>
        <authorList>
            <person name="Spang A."/>
            <person name="Saw J.H."/>
            <person name="Jorgensen S.L."/>
            <person name="Zaremba-Niedzwiedzka K."/>
            <person name="Martijn J."/>
            <person name="Lind A.E."/>
            <person name="van Eijk R."/>
            <person name="Schleper C."/>
            <person name="Guy L."/>
            <person name="Ettema T.J."/>
        </authorList>
    </citation>
    <scope>NUCLEOTIDE SEQUENCE</scope>
</reference>
<dbReference type="EMBL" id="LAZR01029053">
    <property type="protein sequence ID" value="KKL60725.1"/>
    <property type="molecule type" value="Genomic_DNA"/>
</dbReference>
<dbReference type="AlphaFoldDB" id="A0A0F9FTM4"/>
<evidence type="ECO:0000313" key="1">
    <source>
        <dbReference type="EMBL" id="KKL60725.1"/>
    </source>
</evidence>
<comment type="caution">
    <text evidence="1">The sequence shown here is derived from an EMBL/GenBank/DDBJ whole genome shotgun (WGS) entry which is preliminary data.</text>
</comment>
<accession>A0A0F9FTM4</accession>
<name>A0A0F9FTM4_9ZZZZ</name>